<organism evidence="1 2">
    <name type="scientific">Hanseniaspora valbyensis NRRL Y-1626</name>
    <dbReference type="NCBI Taxonomy" id="766949"/>
    <lineage>
        <taxon>Eukaryota</taxon>
        <taxon>Fungi</taxon>
        <taxon>Dikarya</taxon>
        <taxon>Ascomycota</taxon>
        <taxon>Saccharomycotina</taxon>
        <taxon>Saccharomycetes</taxon>
        <taxon>Saccharomycodales</taxon>
        <taxon>Saccharomycodaceae</taxon>
        <taxon>Hanseniaspora</taxon>
    </lineage>
</organism>
<gene>
    <name evidence="1" type="ORF">HANVADRAFT_49728</name>
</gene>
<accession>A0A1B7TAP7</accession>
<name>A0A1B7TAP7_9ASCO</name>
<dbReference type="OrthoDB" id="10647667at2759"/>
<comment type="caution">
    <text evidence="1">The sequence shown here is derived from an EMBL/GenBank/DDBJ whole genome shotgun (WGS) entry which is preliminary data.</text>
</comment>
<dbReference type="AlphaFoldDB" id="A0A1B7TAP7"/>
<dbReference type="EMBL" id="LXPE01000044">
    <property type="protein sequence ID" value="OBA25793.1"/>
    <property type="molecule type" value="Genomic_DNA"/>
</dbReference>
<protein>
    <submittedName>
        <fullName evidence="1">Uncharacterized protein</fullName>
    </submittedName>
</protein>
<dbReference type="Proteomes" id="UP000092321">
    <property type="component" value="Unassembled WGS sequence"/>
</dbReference>
<evidence type="ECO:0000313" key="1">
    <source>
        <dbReference type="EMBL" id="OBA25793.1"/>
    </source>
</evidence>
<keyword evidence="2" id="KW-1185">Reference proteome</keyword>
<reference evidence="2" key="1">
    <citation type="journal article" date="2016" name="Proc. Natl. Acad. Sci. U.S.A.">
        <title>Comparative genomics of biotechnologically important yeasts.</title>
        <authorList>
            <person name="Riley R."/>
            <person name="Haridas S."/>
            <person name="Wolfe K.H."/>
            <person name="Lopes M.R."/>
            <person name="Hittinger C.T."/>
            <person name="Goeker M."/>
            <person name="Salamov A.A."/>
            <person name="Wisecaver J.H."/>
            <person name="Long T.M."/>
            <person name="Calvey C.H."/>
            <person name="Aerts A.L."/>
            <person name="Barry K.W."/>
            <person name="Choi C."/>
            <person name="Clum A."/>
            <person name="Coughlan A.Y."/>
            <person name="Deshpande S."/>
            <person name="Douglass A.P."/>
            <person name="Hanson S.J."/>
            <person name="Klenk H.-P."/>
            <person name="LaButti K.M."/>
            <person name="Lapidus A."/>
            <person name="Lindquist E.A."/>
            <person name="Lipzen A.M."/>
            <person name="Meier-Kolthoff J.P."/>
            <person name="Ohm R.A."/>
            <person name="Otillar R.P."/>
            <person name="Pangilinan J.L."/>
            <person name="Peng Y."/>
            <person name="Rokas A."/>
            <person name="Rosa C.A."/>
            <person name="Scheuner C."/>
            <person name="Sibirny A.A."/>
            <person name="Slot J.C."/>
            <person name="Stielow J.B."/>
            <person name="Sun H."/>
            <person name="Kurtzman C.P."/>
            <person name="Blackwell M."/>
            <person name="Grigoriev I.V."/>
            <person name="Jeffries T.W."/>
        </authorList>
    </citation>
    <scope>NUCLEOTIDE SEQUENCE [LARGE SCALE GENOMIC DNA]</scope>
    <source>
        <strain evidence="2">NRRL Y-1626</strain>
    </source>
</reference>
<sequence>MKFSRTDDTDLICNQIIYYCLDLFKLSIGQINHNHTLDHIFKNKNNLIVKSDLMILTNKLINSVTDGNEIGIVLIEHDSLRNRLLLFFDKLYPVYDFINWIENNYRHNSLNFKNVLTYYIFKTLTINLRDMYIQVRMLKKSNYKLSKKFR</sequence>
<evidence type="ECO:0000313" key="2">
    <source>
        <dbReference type="Proteomes" id="UP000092321"/>
    </source>
</evidence>
<proteinExistence type="predicted"/>